<dbReference type="OrthoDB" id="3482373at2"/>
<dbReference type="InterPro" id="IPR007278">
    <property type="entry name" value="DUF397"/>
</dbReference>
<comment type="caution">
    <text evidence="2">The sequence shown here is derived from an EMBL/GenBank/DDBJ whole genome shotgun (WGS) entry which is preliminary data.</text>
</comment>
<dbReference type="EMBL" id="POUD01000428">
    <property type="protein sequence ID" value="PZG03435.1"/>
    <property type="molecule type" value="Genomic_DNA"/>
</dbReference>
<reference evidence="2 3" key="1">
    <citation type="submission" date="2018-01" db="EMBL/GenBank/DDBJ databases">
        <title>Draft genome sequence of Nonomuraea sp. KC333.</title>
        <authorList>
            <person name="Sahin N."/>
            <person name="Saygin H."/>
            <person name="Ay H."/>
        </authorList>
    </citation>
    <scope>NUCLEOTIDE SEQUENCE [LARGE SCALE GENOMIC DNA]</scope>
    <source>
        <strain evidence="2 3">KC333</strain>
    </source>
</reference>
<evidence type="ECO:0000259" key="1">
    <source>
        <dbReference type="Pfam" id="PF04149"/>
    </source>
</evidence>
<name>A0A2W2DDZ1_9ACTN</name>
<dbReference type="Proteomes" id="UP000249304">
    <property type="component" value="Unassembled WGS sequence"/>
</dbReference>
<feature type="domain" description="DUF397" evidence="1">
    <location>
        <begin position="7"/>
        <end position="59"/>
    </location>
</feature>
<accession>A0A2W2DDZ1</accession>
<evidence type="ECO:0000313" key="2">
    <source>
        <dbReference type="EMBL" id="PZG03435.1"/>
    </source>
</evidence>
<sequence>MDPRWGGWRKSRHSLANGDCVEVALFTDGRVGLRDSKNPSNGMLLLAAEEFQDLLTRIKLDTL</sequence>
<organism evidence="2 3">
    <name type="scientific">Nonomuraea aridisoli</name>
    <dbReference type="NCBI Taxonomy" id="2070368"/>
    <lineage>
        <taxon>Bacteria</taxon>
        <taxon>Bacillati</taxon>
        <taxon>Actinomycetota</taxon>
        <taxon>Actinomycetes</taxon>
        <taxon>Streptosporangiales</taxon>
        <taxon>Streptosporangiaceae</taxon>
        <taxon>Nonomuraea</taxon>
    </lineage>
</organism>
<proteinExistence type="predicted"/>
<dbReference type="Pfam" id="PF04149">
    <property type="entry name" value="DUF397"/>
    <property type="match status" value="1"/>
</dbReference>
<evidence type="ECO:0000313" key="3">
    <source>
        <dbReference type="Proteomes" id="UP000249304"/>
    </source>
</evidence>
<protein>
    <submittedName>
        <fullName evidence="2">DUF397 domain-containing protein</fullName>
    </submittedName>
</protein>
<gene>
    <name evidence="2" type="ORF">C1J01_45975</name>
</gene>
<dbReference type="AlphaFoldDB" id="A0A2W2DDZ1"/>
<keyword evidence="3" id="KW-1185">Reference proteome</keyword>